<accession>A0A382GHV5</accession>
<organism evidence="1">
    <name type="scientific">marine metagenome</name>
    <dbReference type="NCBI Taxonomy" id="408172"/>
    <lineage>
        <taxon>unclassified sequences</taxon>
        <taxon>metagenomes</taxon>
        <taxon>ecological metagenomes</taxon>
    </lineage>
</organism>
<gene>
    <name evidence="1" type="ORF">METZ01_LOCUS227622</name>
</gene>
<dbReference type="AlphaFoldDB" id="A0A382GHV5"/>
<dbReference type="EMBL" id="UINC01055648">
    <property type="protein sequence ID" value="SVB74768.1"/>
    <property type="molecule type" value="Genomic_DNA"/>
</dbReference>
<sequence>MIKNKNNQYTVECLSKITGDCLQNGEYCDSEEEAENWVEKECWIFSGEGWICIKCHDQFMGNLKSHRKEQGNGLDGIDNNVEGHDGLDNDLETGIDNVYGKVN</sequence>
<proteinExistence type="predicted"/>
<name>A0A382GHV5_9ZZZZ</name>
<reference evidence="1" key="1">
    <citation type="submission" date="2018-05" db="EMBL/GenBank/DDBJ databases">
        <authorList>
            <person name="Lanie J.A."/>
            <person name="Ng W.-L."/>
            <person name="Kazmierczak K.M."/>
            <person name="Andrzejewski T.M."/>
            <person name="Davidsen T.M."/>
            <person name="Wayne K.J."/>
            <person name="Tettelin H."/>
            <person name="Glass J.I."/>
            <person name="Rusch D."/>
            <person name="Podicherti R."/>
            <person name="Tsui H.-C.T."/>
            <person name="Winkler M.E."/>
        </authorList>
    </citation>
    <scope>NUCLEOTIDE SEQUENCE</scope>
</reference>
<evidence type="ECO:0000313" key="1">
    <source>
        <dbReference type="EMBL" id="SVB74768.1"/>
    </source>
</evidence>
<protein>
    <submittedName>
        <fullName evidence="1">Uncharacterized protein</fullName>
    </submittedName>
</protein>